<feature type="chain" id="PRO_5047361443" evidence="1">
    <location>
        <begin position="31"/>
        <end position="680"/>
    </location>
</feature>
<feature type="signal peptide" evidence="1">
    <location>
        <begin position="1"/>
        <end position="30"/>
    </location>
</feature>
<protein>
    <submittedName>
        <fullName evidence="2">Uncharacterized protein</fullName>
    </submittedName>
</protein>
<reference evidence="3" key="1">
    <citation type="journal article" date="2019" name="Int. J. Syst. Evol. Microbiol.">
        <title>The Global Catalogue of Microorganisms (GCM) 10K type strain sequencing project: providing services to taxonomists for standard genome sequencing and annotation.</title>
        <authorList>
            <consortium name="The Broad Institute Genomics Platform"/>
            <consortium name="The Broad Institute Genome Sequencing Center for Infectious Disease"/>
            <person name="Wu L."/>
            <person name="Ma J."/>
        </authorList>
    </citation>
    <scope>NUCLEOTIDE SEQUENCE [LARGE SCALE GENOMIC DNA]</scope>
    <source>
        <strain evidence="3">JCM 18956</strain>
    </source>
</reference>
<dbReference type="EMBL" id="BAABLM010000005">
    <property type="protein sequence ID" value="GAA4681061.1"/>
    <property type="molecule type" value="Genomic_DNA"/>
</dbReference>
<keyword evidence="3" id="KW-1185">Reference proteome</keyword>
<evidence type="ECO:0000313" key="3">
    <source>
        <dbReference type="Proteomes" id="UP001501295"/>
    </source>
</evidence>
<gene>
    <name evidence="2" type="ORF">GCM10025780_28010</name>
</gene>
<organism evidence="2 3">
    <name type="scientific">Frondihabitans cladoniiphilus</name>
    <dbReference type="NCBI Taxonomy" id="715785"/>
    <lineage>
        <taxon>Bacteria</taxon>
        <taxon>Bacillati</taxon>
        <taxon>Actinomycetota</taxon>
        <taxon>Actinomycetes</taxon>
        <taxon>Micrococcales</taxon>
        <taxon>Microbacteriaceae</taxon>
        <taxon>Frondihabitans</taxon>
    </lineage>
</organism>
<dbReference type="RefSeq" id="WP_345376528.1">
    <property type="nucleotide sequence ID" value="NZ_BAABLM010000005.1"/>
</dbReference>
<sequence>MNTKRYIPTALAAVLLAAVALPATAGAASAATPDRTPQTPQIKTVQGVRSGTVANGEVTLEQSDLMYIGDSRGSGFQKLNVVVRDENDRQICSSADFSNPLGQYRWFCETTPGTLALGDHTLTATAYDSNDQASDVSLPVVVHVVKPGGGPVVAPPATVDPGFAVGYDDPNFTAPILTAEDREGESTLHIQGLAGTTYKVIDPKGYYVAEGRLDEAGLASEVVTTSGKGKYVVQLQDDRGHIQQSNITFGQELPPEQALEELKLSAEERAGESVLHIQGTASYAYDVLDSRGYYVAHGTTDEKGAATEVIKTDRKQEYLVLMNGGPTGQIQARIVLGSDPVVAELEPLELSAEERPGESVLHVKGTASHEYDVLDSRGYYVAHGTTDEKGAATEVIKTDRKQEYLVLMNGGPTGQIQAKIVLGSDPVVAELEPLELSAEERPGESVLHVKGTASYAYDVLDSRGYYVAHGTTDEKGAATEVIKTDRKQEYLVLMNGGPTGQIQAKIVLGQDAPPLEAPTLTADDRDGESTLHIQGAPSAHYKVIDPDGAYAAEGDLDENGRASEVFATTDTEKWIVQLSNQFGHIVQTDISFGKPAAALTAPIVTAEQEDGIATLFNLHIQGGASTKFEVVDWRNQVVAKGKTDSQGLGRTTVLTNGVAHEYRVKMTNSQGSVETTITFG</sequence>
<evidence type="ECO:0000256" key="1">
    <source>
        <dbReference type="SAM" id="SignalP"/>
    </source>
</evidence>
<name>A0ABP8W556_9MICO</name>
<evidence type="ECO:0000313" key="2">
    <source>
        <dbReference type="EMBL" id="GAA4681061.1"/>
    </source>
</evidence>
<keyword evidence="1" id="KW-0732">Signal</keyword>
<comment type="caution">
    <text evidence="2">The sequence shown here is derived from an EMBL/GenBank/DDBJ whole genome shotgun (WGS) entry which is preliminary data.</text>
</comment>
<dbReference type="Proteomes" id="UP001501295">
    <property type="component" value="Unassembled WGS sequence"/>
</dbReference>
<accession>A0ABP8W556</accession>
<proteinExistence type="predicted"/>